<feature type="domain" description="T-SNARE coiled-coil homology" evidence="11">
    <location>
        <begin position="21"/>
        <end position="83"/>
    </location>
</feature>
<evidence type="ECO:0000256" key="3">
    <source>
        <dbReference type="ARBA" id="ARBA00022692"/>
    </source>
</evidence>
<evidence type="ECO:0000256" key="5">
    <source>
        <dbReference type="ARBA" id="ARBA00022989"/>
    </source>
</evidence>
<dbReference type="OrthoDB" id="261831at2759"/>
<dbReference type="SMART" id="SM00397">
    <property type="entry name" value="t_SNARE"/>
    <property type="match status" value="1"/>
</dbReference>
<dbReference type="InterPro" id="IPR039899">
    <property type="entry name" value="BET1_SNARE"/>
</dbReference>
<feature type="region of interest" description="Disordered" evidence="9">
    <location>
        <begin position="1"/>
        <end position="24"/>
    </location>
</feature>
<keyword evidence="5 10" id="KW-1133">Transmembrane helix</keyword>
<dbReference type="GO" id="GO:0000139">
    <property type="term" value="C:Golgi membrane"/>
    <property type="evidence" value="ECO:0007669"/>
    <property type="project" value="UniProtKB-SubCell"/>
</dbReference>
<reference evidence="12" key="1">
    <citation type="submission" date="2021-10" db="EMBL/GenBank/DDBJ databases">
        <title>Tropical sea cucumber genome reveals ecological adaptation and Cuvierian tubules defense mechanism.</title>
        <authorList>
            <person name="Chen T."/>
        </authorList>
    </citation>
    <scope>NUCLEOTIDE SEQUENCE</scope>
    <source>
        <strain evidence="12">Nanhai2018</strain>
        <tissue evidence="12">Muscle</tissue>
    </source>
</reference>
<dbReference type="SUPFAM" id="SSF58038">
    <property type="entry name" value="SNARE fusion complex"/>
    <property type="match status" value="1"/>
</dbReference>
<name>A0A9Q1CPC4_HOLLE</name>
<comment type="caution">
    <text evidence="12">The sequence shown here is derived from an EMBL/GenBank/DDBJ whole genome shotgun (WGS) entry which is preliminary data.</text>
</comment>
<dbReference type="PANTHER" id="PTHR12791">
    <property type="entry name" value="GOLGI SNARE BET1-RELATED"/>
    <property type="match status" value="1"/>
</dbReference>
<evidence type="ECO:0000256" key="9">
    <source>
        <dbReference type="SAM" id="MobiDB-lite"/>
    </source>
</evidence>
<dbReference type="Proteomes" id="UP001152320">
    <property type="component" value="Chromosome 1"/>
</dbReference>
<gene>
    <name evidence="12" type="ORF">HOLleu_00371</name>
</gene>
<evidence type="ECO:0000256" key="1">
    <source>
        <dbReference type="ARBA" id="ARBA00004394"/>
    </source>
</evidence>
<evidence type="ECO:0000313" key="12">
    <source>
        <dbReference type="EMBL" id="KAJ8048174.1"/>
    </source>
</evidence>
<evidence type="ECO:0000256" key="8">
    <source>
        <dbReference type="ARBA" id="ARBA00046280"/>
    </source>
</evidence>
<dbReference type="PROSITE" id="PS50192">
    <property type="entry name" value="T_SNARE"/>
    <property type="match status" value="1"/>
</dbReference>
<keyword evidence="2" id="KW-0813">Transport</keyword>
<proteinExistence type="predicted"/>
<keyword evidence="7 10" id="KW-0472">Membrane</keyword>
<sequence length="113" mass="12678">MRRAAGHSGGNAAHNGGSGYSALEEENERLVSDLNPKVATLKHLSIEINSEIKEQNRMLSEMDDDFGKSGGLLEKTMGRLQKMAKAGHNCYILYLILFCMFVFFVLWLIIKTR</sequence>
<dbReference type="EMBL" id="JAIZAY010000001">
    <property type="protein sequence ID" value="KAJ8048174.1"/>
    <property type="molecule type" value="Genomic_DNA"/>
</dbReference>
<feature type="transmembrane region" description="Helical" evidence="10">
    <location>
        <begin position="91"/>
        <end position="110"/>
    </location>
</feature>
<keyword evidence="6" id="KW-0333">Golgi apparatus</keyword>
<evidence type="ECO:0000256" key="4">
    <source>
        <dbReference type="ARBA" id="ARBA00022927"/>
    </source>
</evidence>
<organism evidence="12 13">
    <name type="scientific">Holothuria leucospilota</name>
    <name type="common">Black long sea cucumber</name>
    <name type="synonym">Mertensiothuria leucospilota</name>
    <dbReference type="NCBI Taxonomy" id="206669"/>
    <lineage>
        <taxon>Eukaryota</taxon>
        <taxon>Metazoa</taxon>
        <taxon>Echinodermata</taxon>
        <taxon>Eleutherozoa</taxon>
        <taxon>Echinozoa</taxon>
        <taxon>Holothuroidea</taxon>
        <taxon>Aspidochirotacea</taxon>
        <taxon>Aspidochirotida</taxon>
        <taxon>Holothuriidae</taxon>
        <taxon>Holothuria</taxon>
    </lineage>
</organism>
<evidence type="ECO:0000259" key="11">
    <source>
        <dbReference type="PROSITE" id="PS50192"/>
    </source>
</evidence>
<evidence type="ECO:0000256" key="6">
    <source>
        <dbReference type="ARBA" id="ARBA00023034"/>
    </source>
</evidence>
<evidence type="ECO:0000313" key="13">
    <source>
        <dbReference type="Proteomes" id="UP001152320"/>
    </source>
</evidence>
<protein>
    <submittedName>
        <fullName evidence="12">BET1-like</fullName>
    </submittedName>
</protein>
<keyword evidence="3 10" id="KW-0812">Transmembrane</keyword>
<comment type="subcellular location">
    <subcellularLocation>
        <location evidence="8">Endomembrane system</location>
        <topology evidence="8">Single-pass type IV membrane protein</topology>
    </subcellularLocation>
    <subcellularLocation>
        <location evidence="1">Golgi apparatus membrane</location>
    </subcellularLocation>
</comment>
<evidence type="ECO:0000256" key="10">
    <source>
        <dbReference type="SAM" id="Phobius"/>
    </source>
</evidence>
<accession>A0A9Q1CPC4</accession>
<keyword evidence="4" id="KW-0653">Protein transport</keyword>
<keyword evidence="13" id="KW-1185">Reference proteome</keyword>
<evidence type="ECO:0000256" key="7">
    <source>
        <dbReference type="ARBA" id="ARBA00023136"/>
    </source>
</evidence>
<evidence type="ECO:0000256" key="2">
    <source>
        <dbReference type="ARBA" id="ARBA00022448"/>
    </source>
</evidence>
<dbReference type="GO" id="GO:0015031">
    <property type="term" value="P:protein transport"/>
    <property type="evidence" value="ECO:0007669"/>
    <property type="project" value="UniProtKB-KW"/>
</dbReference>
<dbReference type="AlphaFoldDB" id="A0A9Q1CPC4"/>
<dbReference type="CDD" id="cd15853">
    <property type="entry name" value="SNARE_Bet1"/>
    <property type="match status" value="1"/>
</dbReference>
<dbReference type="Gene3D" id="1.20.5.110">
    <property type="match status" value="1"/>
</dbReference>
<dbReference type="InterPro" id="IPR000727">
    <property type="entry name" value="T_SNARE_dom"/>
</dbReference>